<proteinExistence type="predicted"/>
<sequence>MEFLTDFLEWVWARHHNVLSWYVRPLFIIPFCYFAYKRNLVGILLTLLILPTSLFWFPTPERPDPKVVEYLAWEREFVTGGDLGAKLVLILLVTAFFFALGAAFWKRRYWYGLAALNAGTLLKVVWSVAFGGERGWASLLPSVVTLVVCNGIIIAVMKWQSRRALRSRPV</sequence>
<feature type="transmembrane region" description="Helical" evidence="1">
    <location>
        <begin position="20"/>
        <end position="36"/>
    </location>
</feature>
<feature type="transmembrane region" description="Helical" evidence="1">
    <location>
        <begin position="109"/>
        <end position="130"/>
    </location>
</feature>
<keyword evidence="1" id="KW-0472">Membrane</keyword>
<gene>
    <name evidence="2" type="ORF">AVDCRST_MAG63-4074</name>
</gene>
<feature type="transmembrane region" description="Helical" evidence="1">
    <location>
        <begin position="83"/>
        <end position="102"/>
    </location>
</feature>
<keyword evidence="1" id="KW-0812">Transmembrane</keyword>
<name>A0A6J4JN12_9BACT</name>
<keyword evidence="1" id="KW-1133">Transmembrane helix</keyword>
<dbReference type="EMBL" id="CADCTO010000494">
    <property type="protein sequence ID" value="CAA9282810.1"/>
    <property type="molecule type" value="Genomic_DNA"/>
</dbReference>
<feature type="transmembrane region" description="Helical" evidence="1">
    <location>
        <begin position="136"/>
        <end position="157"/>
    </location>
</feature>
<reference evidence="2" key="1">
    <citation type="submission" date="2020-02" db="EMBL/GenBank/DDBJ databases">
        <authorList>
            <person name="Meier V. D."/>
        </authorList>
    </citation>
    <scope>NUCLEOTIDE SEQUENCE</scope>
    <source>
        <strain evidence="2">AVDCRST_MAG63</strain>
    </source>
</reference>
<evidence type="ECO:0000313" key="2">
    <source>
        <dbReference type="EMBL" id="CAA9282810.1"/>
    </source>
</evidence>
<evidence type="ECO:0000256" key="1">
    <source>
        <dbReference type="SAM" id="Phobius"/>
    </source>
</evidence>
<dbReference type="AlphaFoldDB" id="A0A6J4JN12"/>
<feature type="transmembrane region" description="Helical" evidence="1">
    <location>
        <begin position="41"/>
        <end position="58"/>
    </location>
</feature>
<organism evidence="2">
    <name type="scientific">uncultured Armatimonadetes bacterium</name>
    <dbReference type="NCBI Taxonomy" id="157466"/>
    <lineage>
        <taxon>Bacteria</taxon>
        <taxon>Bacillati</taxon>
        <taxon>Armatimonadota</taxon>
        <taxon>environmental samples</taxon>
    </lineage>
</organism>
<accession>A0A6J4JN12</accession>
<protein>
    <submittedName>
        <fullName evidence="2">Uncharacterized protein</fullName>
    </submittedName>
</protein>